<name>H6WYN1_9CAUD</name>
<sequence length="86" mass="9769">MDNKKLAKQAAIELAAQKARGVARAHGFKPSRRASGEPFYTRKDADIYHRGGFWHFESFLFCEGERGAIVQRKKHADLVVLLRSII</sequence>
<keyword evidence="2" id="KW-1185">Reference proteome</keyword>
<evidence type="ECO:0000313" key="2">
    <source>
        <dbReference type="Proteomes" id="UP000008024"/>
    </source>
</evidence>
<accession>H6WYN1</accession>
<proteinExistence type="predicted"/>
<dbReference type="GeneID" id="14014067"/>
<reference evidence="1 2" key="1">
    <citation type="journal article" date="2012" name="J. Virol.">
        <title>Complete Genome Sequence of the Enterobacter cancerogenus Bacteriophage Enc34.</title>
        <authorList>
            <person name="Kazaks A."/>
            <person name="Dislers A."/>
            <person name="Lipowsky G."/>
            <person name="Nikolajeva V."/>
            <person name="Tars K."/>
        </authorList>
    </citation>
    <scope>NUCLEOTIDE SEQUENCE [LARGE SCALE GENOMIC DNA]</scope>
</reference>
<protein>
    <submittedName>
        <fullName evidence="1">Uncharacterized protein</fullName>
    </submittedName>
</protein>
<organism evidence="1 2">
    <name type="scientific">Hafnia phage Enc34</name>
    <dbReference type="NCBI Taxonomy" id="1150990"/>
    <lineage>
        <taxon>Viruses</taxon>
        <taxon>Duplodnaviria</taxon>
        <taxon>Heunggongvirae</taxon>
        <taxon>Uroviricota</taxon>
        <taxon>Caudoviricetes</taxon>
        <taxon>Casjensviridae</taxon>
        <taxon>Enchivirus</taxon>
        <taxon>Enchivirus Enc34</taxon>
    </lineage>
</organism>
<dbReference type="KEGG" id="vg:14014067"/>
<dbReference type="EMBL" id="JQ340774">
    <property type="protein sequence ID" value="AFB84086.1"/>
    <property type="molecule type" value="Genomic_DNA"/>
</dbReference>
<evidence type="ECO:0000313" key="1">
    <source>
        <dbReference type="EMBL" id="AFB84086.1"/>
    </source>
</evidence>
<dbReference type="Proteomes" id="UP000008024">
    <property type="component" value="Segment"/>
</dbReference>
<dbReference type="RefSeq" id="YP_007007074.1">
    <property type="nucleotide sequence ID" value="NC_019524.2"/>
</dbReference>